<protein>
    <submittedName>
        <fullName evidence="11">S8 family serine peptidase</fullName>
    </submittedName>
</protein>
<dbReference type="InterPro" id="IPR023827">
    <property type="entry name" value="Peptidase_S8_Asp-AS"/>
</dbReference>
<keyword evidence="4 5" id="KW-0720">Serine protease</keyword>
<evidence type="ECO:0000256" key="4">
    <source>
        <dbReference type="ARBA" id="ARBA00022825"/>
    </source>
</evidence>
<evidence type="ECO:0000256" key="6">
    <source>
        <dbReference type="RuleBase" id="RU003355"/>
    </source>
</evidence>
<feature type="domain" description="Peptidase S8/S53" evidence="9">
    <location>
        <begin position="227"/>
        <end position="488"/>
    </location>
</feature>
<dbReference type="PROSITE" id="PS51892">
    <property type="entry name" value="SUBTILASE"/>
    <property type="match status" value="1"/>
</dbReference>
<feature type="signal peptide" evidence="8">
    <location>
        <begin position="1"/>
        <end position="22"/>
    </location>
</feature>
<dbReference type="PROSITE" id="PS00137">
    <property type="entry name" value="SUBTILASE_HIS"/>
    <property type="match status" value="1"/>
</dbReference>
<proteinExistence type="inferred from homology"/>
<feature type="region of interest" description="Disordered" evidence="7">
    <location>
        <begin position="1328"/>
        <end position="1355"/>
    </location>
</feature>
<feature type="chain" id="PRO_5046751922" evidence="8">
    <location>
        <begin position="23"/>
        <end position="1385"/>
    </location>
</feature>
<comment type="similarity">
    <text evidence="1 5 6">Belongs to the peptidase S8 family.</text>
</comment>
<comment type="caution">
    <text evidence="11">The sequence shown here is derived from an EMBL/GenBank/DDBJ whole genome shotgun (WGS) entry which is preliminary data.</text>
</comment>
<evidence type="ECO:0000256" key="5">
    <source>
        <dbReference type="PROSITE-ProRule" id="PRU01240"/>
    </source>
</evidence>
<dbReference type="InterPro" id="IPR036852">
    <property type="entry name" value="Peptidase_S8/S53_dom_sf"/>
</dbReference>
<feature type="compositionally biased region" description="Gly residues" evidence="7">
    <location>
        <begin position="1340"/>
        <end position="1355"/>
    </location>
</feature>
<dbReference type="SUPFAM" id="SSF52743">
    <property type="entry name" value="Subtilisin-like"/>
    <property type="match status" value="1"/>
</dbReference>
<reference evidence="12" key="1">
    <citation type="journal article" date="2019" name="Int. J. Syst. Evol. Microbiol.">
        <title>The Global Catalogue of Microorganisms (GCM) 10K type strain sequencing project: providing services to taxonomists for standard genome sequencing and annotation.</title>
        <authorList>
            <consortium name="The Broad Institute Genomics Platform"/>
            <consortium name="The Broad Institute Genome Sequencing Center for Infectious Disease"/>
            <person name="Wu L."/>
            <person name="Ma J."/>
        </authorList>
    </citation>
    <scope>NUCLEOTIDE SEQUENCE [LARGE SCALE GENOMIC DNA]</scope>
    <source>
        <strain evidence="12">KCTC 52237</strain>
    </source>
</reference>
<dbReference type="InterPro" id="IPR050131">
    <property type="entry name" value="Peptidase_S8_subtilisin-like"/>
</dbReference>
<dbReference type="EMBL" id="JBHRTF010000004">
    <property type="protein sequence ID" value="MFC3116535.1"/>
    <property type="molecule type" value="Genomic_DNA"/>
</dbReference>
<evidence type="ECO:0000259" key="9">
    <source>
        <dbReference type="Pfam" id="PF00082"/>
    </source>
</evidence>
<keyword evidence="12" id="KW-1185">Reference proteome</keyword>
<evidence type="ECO:0000259" key="10">
    <source>
        <dbReference type="Pfam" id="PF05922"/>
    </source>
</evidence>
<gene>
    <name evidence="11" type="ORF">ACFODX_13265</name>
</gene>
<organism evidence="11 12">
    <name type="scientific">Cellvibrio fontiphilus</name>
    <dbReference type="NCBI Taxonomy" id="1815559"/>
    <lineage>
        <taxon>Bacteria</taxon>
        <taxon>Pseudomonadati</taxon>
        <taxon>Pseudomonadota</taxon>
        <taxon>Gammaproteobacteria</taxon>
        <taxon>Cellvibrionales</taxon>
        <taxon>Cellvibrionaceae</taxon>
        <taxon>Cellvibrio</taxon>
    </lineage>
</organism>
<dbReference type="InterPro" id="IPR015500">
    <property type="entry name" value="Peptidase_S8_subtilisin-rel"/>
</dbReference>
<dbReference type="Pfam" id="PF00082">
    <property type="entry name" value="Peptidase_S8"/>
    <property type="match status" value="1"/>
</dbReference>
<evidence type="ECO:0000256" key="7">
    <source>
        <dbReference type="SAM" id="MobiDB-lite"/>
    </source>
</evidence>
<feature type="domain" description="Inhibitor I9" evidence="10">
    <location>
        <begin position="126"/>
        <end position="199"/>
    </location>
</feature>
<dbReference type="Gene3D" id="3.40.50.200">
    <property type="entry name" value="Peptidase S8/S53 domain"/>
    <property type="match status" value="1"/>
</dbReference>
<evidence type="ECO:0000313" key="12">
    <source>
        <dbReference type="Proteomes" id="UP001595555"/>
    </source>
</evidence>
<evidence type="ECO:0000256" key="3">
    <source>
        <dbReference type="ARBA" id="ARBA00022801"/>
    </source>
</evidence>
<dbReference type="PROSITE" id="PS00136">
    <property type="entry name" value="SUBTILASE_ASP"/>
    <property type="match status" value="1"/>
</dbReference>
<feature type="active site" description="Charge relay system" evidence="5">
    <location>
        <position position="445"/>
    </location>
</feature>
<sequence>MWCRVIAVSLVGLMTVAQVVEASSSAAAGSGLQTAVTEASAQRKITVSQDQSLTGNTLAPLVQEFELQHQGVLALTRNASGIQTQRQASSQPQRFLVRLKDQPLNPYLKQQRRQLATNGKLSRAQQQQLAKSVVSYRQQLQKRQADTLAELRKQKLVSQVHRQFTQLTNTLNVTATGAQIERIRRLPQVAAVYPDHKVTANLAESVPLTEAPQLWAMRDALGFPLTGRGVTVAILDTGIDYTHPDLGGCIGAGCKVVGGHNFIEWEDPTNPMDIHGHGTHVAGIVAAKGVLTGMAPDVSLYAYKVLTDNGWGNNSSIIAALEKAVDPDGDPLTDDQIDIVNMSLGGPGAPDSPLSEAANNAAQAGVLVVVAAGNSGSNYSTIDSPGNAELVLTVGASDNYGAIADFSSRGPIVGKQYVKPEIVAPGVDINSTKPGGSYVRLSGTSMATPHVAGGAALLKQRFPELSANEIKTLLINNTSDLGQNVFTQGAGLMKLLAAANAKVLILPRLLNAGSVNLTEASWTPQLPVSVKNISASPVTVSLRAPETYPAGASAAVTPAEPQMLAAGQEQSFNLQLIVDPQALPYADSPTLHHEITAKLEVDSQPVTLPLVFAKSARLNLDFVGAPWVLHIFNDSGSYFAFDSFNDCSAPPPNYGVDVKPGTYNLQVAFYNSDCSVTAMVFKENIEVTGDTRVAVDINSAVNQVAIGTIKDEQGAVMNLDGIRAFDKTLIWFNPEASISGLFFLGSSGQDIIRVSPVSDKFKLQVSTMFSLPDTRPGTLGQYFVLDEVFPEGISGSHFLDLDMATAGSVNFRYEDADILANGVTFGVGSTMLKSLTGLWGASSFQLGSEVYYEPIEARVFTNIATLDEGEWYPEFGVYHYNPDPSVWSRELMRTGPMAFTERNSFTKLDGAFSVVDETNYRSDSSDLVISDSAYFLAAEYRYDASGKQLSVRNISRSDASSFTVQRDHQENNFFDAMPYRQYCNGQLINQAEVNGSNFTLLFTDPTGVANCDANLALEFDQPTRLLGRFGQSISRLEIDAAAIKAMGDVSVYGPELQMLEFRSDGRTTRVLNGNDLEVLLRATDGQSASLDMQAGQVQLEYRLDGDSNWVALPLTQVANNYSAKLPVIAGARSGSLRIGLRNTLGINQINTLNNVFWLGTDGKEQGVQPPVISPLPPLVFEATGRETSVDLPAVVATDPIDGQITAVASNLGPFALGEHNIYWQATNSIGKKTRVVQRLSIIDTTPPQVIPPADLQVEATGGFTQVNLGAARAIDLVDGEVPVWTDHSGVFEPGVHSVSWRAFDNRGNMGSAFQRVTVVAQSSVASSSSSSSAASSRAATGGGSGGGSGGASSGGGGGGSSSTLILFMLLAMASGAVRFSSPKRL</sequence>
<dbReference type="PANTHER" id="PTHR43806:SF65">
    <property type="entry name" value="SERINE PROTEASE APRX"/>
    <property type="match status" value="1"/>
</dbReference>
<dbReference type="RefSeq" id="WP_378119871.1">
    <property type="nucleotide sequence ID" value="NZ_JBHRTF010000004.1"/>
</dbReference>
<evidence type="ECO:0000313" key="11">
    <source>
        <dbReference type="EMBL" id="MFC3116535.1"/>
    </source>
</evidence>
<dbReference type="InterPro" id="IPR022398">
    <property type="entry name" value="Peptidase_S8_His-AS"/>
</dbReference>
<dbReference type="PRINTS" id="PR00723">
    <property type="entry name" value="SUBTILISIN"/>
</dbReference>
<keyword evidence="2 5" id="KW-0645">Protease</keyword>
<dbReference type="InterPro" id="IPR034213">
    <property type="entry name" value="S8_Vpr-like"/>
</dbReference>
<feature type="compositionally biased region" description="Low complexity" evidence="7">
    <location>
        <begin position="1328"/>
        <end position="1339"/>
    </location>
</feature>
<evidence type="ECO:0000256" key="2">
    <source>
        <dbReference type="ARBA" id="ARBA00022670"/>
    </source>
</evidence>
<dbReference type="InterPro" id="IPR023828">
    <property type="entry name" value="Peptidase_S8_Ser-AS"/>
</dbReference>
<evidence type="ECO:0000256" key="8">
    <source>
        <dbReference type="SAM" id="SignalP"/>
    </source>
</evidence>
<dbReference type="Pfam" id="PF05922">
    <property type="entry name" value="Inhibitor_I9"/>
    <property type="match status" value="1"/>
</dbReference>
<evidence type="ECO:0000256" key="1">
    <source>
        <dbReference type="ARBA" id="ARBA00011073"/>
    </source>
</evidence>
<dbReference type="InterPro" id="IPR000209">
    <property type="entry name" value="Peptidase_S8/S53_dom"/>
</dbReference>
<keyword evidence="3 5" id="KW-0378">Hydrolase</keyword>
<dbReference type="PROSITE" id="PS00138">
    <property type="entry name" value="SUBTILASE_SER"/>
    <property type="match status" value="1"/>
</dbReference>
<feature type="active site" description="Charge relay system" evidence="5">
    <location>
        <position position="236"/>
    </location>
</feature>
<feature type="active site" description="Charge relay system" evidence="5">
    <location>
        <position position="277"/>
    </location>
</feature>
<dbReference type="PANTHER" id="PTHR43806">
    <property type="entry name" value="PEPTIDASE S8"/>
    <property type="match status" value="1"/>
</dbReference>
<dbReference type="CDD" id="cd07474">
    <property type="entry name" value="Peptidases_S8_subtilisin_Vpr-like"/>
    <property type="match status" value="1"/>
</dbReference>
<name>A0ABV7FFX2_9GAMM</name>
<keyword evidence="8" id="KW-0732">Signal</keyword>
<accession>A0ABV7FFX2</accession>
<dbReference type="Proteomes" id="UP001595555">
    <property type="component" value="Unassembled WGS sequence"/>
</dbReference>
<dbReference type="InterPro" id="IPR010259">
    <property type="entry name" value="S8pro/Inhibitor_I9"/>
</dbReference>